<proteinExistence type="predicted"/>
<dbReference type="EMBL" id="LCRB01000007">
    <property type="protein sequence ID" value="KKW26428.1"/>
    <property type="molecule type" value="Genomic_DNA"/>
</dbReference>
<name>A0A0G1X5K1_UNCK3</name>
<protein>
    <submittedName>
        <fullName evidence="1">Uncharacterized protein</fullName>
    </submittedName>
</protein>
<dbReference type="Proteomes" id="UP000034913">
    <property type="component" value="Unassembled WGS sequence"/>
</dbReference>
<evidence type="ECO:0000313" key="1">
    <source>
        <dbReference type="EMBL" id="KKW26428.1"/>
    </source>
</evidence>
<evidence type="ECO:0000313" key="2">
    <source>
        <dbReference type="Proteomes" id="UP000034913"/>
    </source>
</evidence>
<sequence length="67" mass="7525">MAYSLVSKKSNRTYYLHGKTVTLKNTGKQQTIYYFAPDIRDGALDAIPSGMVVEENPRTGLPYLKRG</sequence>
<organism evidence="1 2">
    <name type="scientific">candidate division Kazan bacterium GW2011_GWB1_52_7</name>
    <dbReference type="NCBI Taxonomy" id="1620414"/>
    <lineage>
        <taxon>Bacteria</taxon>
        <taxon>Bacteria division Kazan-3B-28</taxon>
    </lineage>
</organism>
<comment type="caution">
    <text evidence="1">The sequence shown here is derived from an EMBL/GenBank/DDBJ whole genome shotgun (WGS) entry which is preliminary data.</text>
</comment>
<accession>A0A0G1X5K1</accession>
<gene>
    <name evidence="1" type="ORF">VF00_C0007G0005</name>
</gene>
<reference evidence="1 2" key="1">
    <citation type="journal article" date="2015" name="Nature">
        <title>rRNA introns, odd ribosomes, and small enigmatic genomes across a large radiation of phyla.</title>
        <authorList>
            <person name="Brown C.T."/>
            <person name="Hug L.A."/>
            <person name="Thomas B.C."/>
            <person name="Sharon I."/>
            <person name="Castelle C.J."/>
            <person name="Singh A."/>
            <person name="Wilkins M.J."/>
            <person name="Williams K.H."/>
            <person name="Banfield J.F."/>
        </authorList>
    </citation>
    <scope>NUCLEOTIDE SEQUENCE [LARGE SCALE GENOMIC DNA]</scope>
</reference>
<dbReference type="AlphaFoldDB" id="A0A0G1X5K1"/>